<organism evidence="1 2">
    <name type="scientific">Neofusicoccum parvum</name>
    <dbReference type="NCBI Taxonomy" id="310453"/>
    <lineage>
        <taxon>Eukaryota</taxon>
        <taxon>Fungi</taxon>
        <taxon>Dikarya</taxon>
        <taxon>Ascomycota</taxon>
        <taxon>Pezizomycotina</taxon>
        <taxon>Dothideomycetes</taxon>
        <taxon>Dothideomycetes incertae sedis</taxon>
        <taxon>Botryosphaeriales</taxon>
        <taxon>Botryosphaeriaceae</taxon>
        <taxon>Neofusicoccum</taxon>
    </lineage>
</organism>
<comment type="caution">
    <text evidence="1">The sequence shown here is derived from an EMBL/GenBank/DDBJ whole genome shotgun (WGS) entry which is preliminary data.</text>
</comment>
<accession>A0ACB5SB99</accession>
<name>A0ACB5SB99_9PEZI</name>
<evidence type="ECO:0000313" key="1">
    <source>
        <dbReference type="EMBL" id="GME33555.1"/>
    </source>
</evidence>
<protein>
    <submittedName>
        <fullName evidence="1">Ribonuclease III</fullName>
    </submittedName>
</protein>
<gene>
    <name evidence="1" type="primary">g10365</name>
    <name evidence="1" type="ORF">NpPPO83_00010365</name>
</gene>
<dbReference type="EMBL" id="BSXG01000065">
    <property type="protein sequence ID" value="GME33555.1"/>
    <property type="molecule type" value="Genomic_DNA"/>
</dbReference>
<proteinExistence type="predicted"/>
<evidence type="ECO:0000313" key="2">
    <source>
        <dbReference type="Proteomes" id="UP001165186"/>
    </source>
</evidence>
<keyword evidence="2" id="KW-1185">Reference proteome</keyword>
<reference evidence="1" key="1">
    <citation type="submission" date="2024-09" db="EMBL/GenBank/DDBJ databases">
        <title>Draft Genome Sequences of Neofusicoccum parvum.</title>
        <authorList>
            <person name="Ashida A."/>
            <person name="Camagna M."/>
            <person name="Tanaka A."/>
            <person name="Takemoto D."/>
        </authorList>
    </citation>
    <scope>NUCLEOTIDE SEQUENCE</scope>
    <source>
        <strain evidence="1">PPO83</strain>
    </source>
</reference>
<dbReference type="Proteomes" id="UP001165186">
    <property type="component" value="Unassembled WGS sequence"/>
</dbReference>
<sequence>MASKASLRPLLGAARSSLRRAHRSPQSPATAVGSAAASASPSTSTSTAHVHHYSYAAQVQDPKAAADPVDVPRWKQTPRAMTAPVRIRPVKPDNEWRVTSDPRMLDDAYKRMLGKGGDTFLSEEIKWLAVTHKSFDHGRRGFNDRLAYLGKRIVELQTSLALLDMPPGPVGRKADPHGREPFKHPLLDGLQQLSSRKKDDLLNKTRLAGLAREYGLEPVMRWKPKKADNLQGSGIEAVLAHTLYAIVGALAMQKGGEVANRTVRDRILAPLGLSKS</sequence>